<evidence type="ECO:0000256" key="4">
    <source>
        <dbReference type="ARBA" id="ARBA00018932"/>
    </source>
</evidence>
<sequence>MKSLVNSINDAVTETLFGLSFAFPQLEYQATHRVILMPKLEDRKHKVSLICGGGSGHEPFAAGYVGNGMLAASVAGSIYAAPPSEHITYAIDRVSQHDKTGILMVVPNYTGDCLNFGIAIEKARQRGLKITEVIVNEDCSIPNEELGVTGKRGLTGMLFVIKIAGALAEQGLPLEEISKAAQDVLQNVATYAVGLTACTIPGQPPMFELAEDEIEVGMGIHGEAGYGKMKLKSSSETISFMLEHICKALSLKSGDSVAVIVNNFGALSQLEQGIAVHDVVKQLLDYKLFSEFQVTYSSFLALCLPYFRGFNGSEIAVASSDCGFDQVPIQFFAYAATKFSPSSIDAFPLEGGSRTFSEVLSESSTSNSEVPLLPKYPSNMNIQPLRVYSGPLMTSLNSAGVHITLLKLPEEHKDVFLSCLDAPTDAPKWPGCSFSVPTEGAKAIVQNTVIRTVEKAGIEIAKELQNLLKQCLTSASENLIEKEMHLNELDRGCGDEVLLNLDKFHFSHPSSVFSELAHIAEEEMGGSSGALLCLFFTSITTELVSPHEKDGWLHIWVRAFRSGLNCLIKYGKAKPGDRSMIDALHALCETFESVLHKPLSEICDVLKKATWQACESTKNMKPKVGRASYVKQAQYLQNADAGAYAVATCVDAVTDNDGVEAYKEKREARMKEVRRGNAYYAESRKRKEAAYVSTEKNVWHRHGNMGFIEEMENEQVVTMKTTVGDIELELRAKETPKTCRNFIQLCVEGYYHDLIFHTQGGDLTGTGEGVLIAMAYAGKDDNSSQFFFIFSSTPELQNKHTIFGKVTGESIYNMFKREEALVDENDGLLYPPRLIKTKILNNPFSVIISRIIVQKSAEVKDSSKTKTAVVKDFNLLSFGKEAEEDDEESVILNKKFSGKGKSDHDHLTDPK</sequence>
<protein>
    <recommendedName>
        <fullName evidence="4">Triokinase/FMN cyclase</fullName>
        <ecNumber evidence="2">2.7.1.28</ecNumber>
        <ecNumber evidence="1">2.7.1.29</ecNumber>
        <ecNumber evidence="3">4.6.1.15</ecNumber>
    </recommendedName>
    <alternativeName>
        <fullName evidence="10">Bifunctional ATP-dependent dihydroxyacetone kinase/FAD-AMP lyase (cyclizing)</fullName>
    </alternativeName>
</protein>
<dbReference type="GO" id="GO:0004371">
    <property type="term" value="F:glycerone kinase activity"/>
    <property type="evidence" value="ECO:0007669"/>
    <property type="project" value="UniProtKB-EC"/>
</dbReference>
<evidence type="ECO:0000259" key="17">
    <source>
        <dbReference type="PROSITE" id="PS51480"/>
    </source>
</evidence>
<evidence type="ECO:0000256" key="1">
    <source>
        <dbReference type="ARBA" id="ARBA00012107"/>
    </source>
</evidence>
<dbReference type="InterPro" id="IPR036117">
    <property type="entry name" value="DhaL_dom_sf"/>
</dbReference>
<feature type="domain" description="DhaL" evidence="17">
    <location>
        <begin position="424"/>
        <end position="655"/>
    </location>
</feature>
<keyword evidence="9" id="KW-0170">Cobalt</keyword>
<dbReference type="GO" id="GO:0034012">
    <property type="term" value="F:FAD-AMP lyase (cyclizing) activity"/>
    <property type="evidence" value="ECO:0007669"/>
    <property type="project" value="UniProtKB-EC"/>
</dbReference>
<evidence type="ECO:0000256" key="11">
    <source>
        <dbReference type="ARBA" id="ARBA00045490"/>
    </source>
</evidence>
<evidence type="ECO:0000256" key="15">
    <source>
        <dbReference type="ARBA" id="ARBA00048898"/>
    </source>
</evidence>
<keyword evidence="19" id="KW-0456">Lyase</keyword>
<evidence type="ECO:0000256" key="9">
    <source>
        <dbReference type="ARBA" id="ARBA00023285"/>
    </source>
</evidence>
<dbReference type="PROSITE" id="PS50072">
    <property type="entry name" value="CSA_PPIASE_2"/>
    <property type="match status" value="1"/>
</dbReference>
<comment type="catalytic activity">
    <reaction evidence="14">
        <text>FAD = riboflavin cyclic-4',5'-phosphate + AMP + H(+)</text>
        <dbReference type="Rhea" id="RHEA:13729"/>
        <dbReference type="ChEBI" id="CHEBI:15378"/>
        <dbReference type="ChEBI" id="CHEBI:57692"/>
        <dbReference type="ChEBI" id="CHEBI:76202"/>
        <dbReference type="ChEBI" id="CHEBI:456215"/>
        <dbReference type="EC" id="4.6.1.15"/>
    </reaction>
</comment>
<dbReference type="InterPro" id="IPR050861">
    <property type="entry name" value="Dihydroxyacetone_Kinase"/>
</dbReference>
<keyword evidence="7 19" id="KW-0418">Kinase</keyword>
<keyword evidence="20" id="KW-1185">Reference proteome</keyword>
<dbReference type="InterPro" id="IPR004007">
    <property type="entry name" value="DhaL_dom"/>
</dbReference>
<evidence type="ECO:0000313" key="19">
    <source>
        <dbReference type="EMBL" id="OAD57851.1"/>
    </source>
</evidence>
<dbReference type="EMBL" id="KQ761343">
    <property type="protein sequence ID" value="OAD57851.1"/>
    <property type="molecule type" value="Genomic_DNA"/>
</dbReference>
<dbReference type="SMART" id="SM01120">
    <property type="entry name" value="Dak2"/>
    <property type="match status" value="1"/>
</dbReference>
<accession>A0A310SRA4</accession>
<feature type="domain" description="DhaK" evidence="18">
    <location>
        <begin position="375"/>
        <end position="429"/>
    </location>
</feature>
<dbReference type="EC" id="2.7.1.28" evidence="2"/>
<evidence type="ECO:0000256" key="8">
    <source>
        <dbReference type="ARBA" id="ARBA00022840"/>
    </source>
</evidence>
<keyword evidence="8" id="KW-0067">ATP-binding</keyword>
<dbReference type="InterPro" id="IPR002130">
    <property type="entry name" value="Cyclophilin-type_PPIase_dom"/>
</dbReference>
<dbReference type="Pfam" id="PF02733">
    <property type="entry name" value="Dak1"/>
    <property type="match status" value="1"/>
</dbReference>
<comment type="catalytic activity">
    <reaction evidence="13">
        <text>D-glyceraldehyde + ATP = D-glyceraldehyde 3-phosphate + ADP + H(+)</text>
        <dbReference type="Rhea" id="RHEA:13941"/>
        <dbReference type="ChEBI" id="CHEBI:15378"/>
        <dbReference type="ChEBI" id="CHEBI:17378"/>
        <dbReference type="ChEBI" id="CHEBI:30616"/>
        <dbReference type="ChEBI" id="CHEBI:59776"/>
        <dbReference type="ChEBI" id="CHEBI:456216"/>
        <dbReference type="EC" id="2.7.1.28"/>
    </reaction>
</comment>
<dbReference type="SUPFAM" id="SSF82549">
    <property type="entry name" value="DAK1/DegV-like"/>
    <property type="match status" value="2"/>
</dbReference>
<dbReference type="OrthoDB" id="1724672at2759"/>
<reference evidence="19 20" key="1">
    <citation type="submission" date="2015-07" db="EMBL/GenBank/DDBJ databases">
        <title>The genome of Eufriesea mexicana.</title>
        <authorList>
            <person name="Pan H."/>
            <person name="Kapheim K."/>
        </authorList>
    </citation>
    <scope>NUCLEOTIDE SEQUENCE [LARGE SCALE GENOMIC DNA]</scope>
    <source>
        <strain evidence="19">0111107269</strain>
        <tissue evidence="19">Whole body</tissue>
    </source>
</reference>
<dbReference type="PROSITE" id="PS51481">
    <property type="entry name" value="DHAK"/>
    <property type="match status" value="2"/>
</dbReference>
<name>A0A310SRA4_9HYME</name>
<dbReference type="Pfam" id="PF00160">
    <property type="entry name" value="Pro_isomerase"/>
    <property type="match status" value="2"/>
</dbReference>
<dbReference type="GO" id="GO:0003755">
    <property type="term" value="F:peptidyl-prolyl cis-trans isomerase activity"/>
    <property type="evidence" value="ECO:0007669"/>
    <property type="project" value="InterPro"/>
</dbReference>
<dbReference type="GO" id="GO:0019563">
    <property type="term" value="P:glycerol catabolic process"/>
    <property type="evidence" value="ECO:0007669"/>
    <property type="project" value="TreeGrafter"/>
</dbReference>
<dbReference type="GO" id="GO:0050354">
    <property type="term" value="F:triokinase activity"/>
    <property type="evidence" value="ECO:0007669"/>
    <property type="project" value="UniProtKB-EC"/>
</dbReference>
<dbReference type="Proteomes" id="UP000250275">
    <property type="component" value="Unassembled WGS sequence"/>
</dbReference>
<dbReference type="FunFam" id="3.40.50.10440:FF:000001">
    <property type="entry name" value="Dihydroxyacetone kinase, DhaK subunit"/>
    <property type="match status" value="1"/>
</dbReference>
<organism evidence="19 20">
    <name type="scientific">Eufriesea mexicana</name>
    <dbReference type="NCBI Taxonomy" id="516756"/>
    <lineage>
        <taxon>Eukaryota</taxon>
        <taxon>Metazoa</taxon>
        <taxon>Ecdysozoa</taxon>
        <taxon>Arthropoda</taxon>
        <taxon>Hexapoda</taxon>
        <taxon>Insecta</taxon>
        <taxon>Pterygota</taxon>
        <taxon>Neoptera</taxon>
        <taxon>Endopterygota</taxon>
        <taxon>Hymenoptera</taxon>
        <taxon>Apocrita</taxon>
        <taxon>Aculeata</taxon>
        <taxon>Apoidea</taxon>
        <taxon>Anthophila</taxon>
        <taxon>Apidae</taxon>
        <taxon>Eufriesea</taxon>
    </lineage>
</organism>
<dbReference type="AlphaFoldDB" id="A0A310SRA4"/>
<dbReference type="Gene3D" id="3.30.1180.20">
    <property type="entry name" value="Dihydroxyacetone kinase, domain 2"/>
    <property type="match status" value="2"/>
</dbReference>
<dbReference type="Gene3D" id="1.25.40.340">
    <property type="match status" value="1"/>
</dbReference>
<dbReference type="Gene3D" id="3.40.50.10440">
    <property type="entry name" value="Dihydroxyacetone kinase, domain 1"/>
    <property type="match status" value="1"/>
</dbReference>
<keyword evidence="5" id="KW-0808">Transferase</keyword>
<feature type="domain" description="DhaK" evidence="18">
    <location>
        <begin position="7"/>
        <end position="343"/>
    </location>
</feature>
<evidence type="ECO:0000256" key="12">
    <source>
        <dbReference type="ARBA" id="ARBA00046681"/>
    </source>
</evidence>
<dbReference type="GO" id="GO:0005829">
    <property type="term" value="C:cytosol"/>
    <property type="evidence" value="ECO:0007669"/>
    <property type="project" value="TreeGrafter"/>
</dbReference>
<dbReference type="PANTHER" id="PTHR28629:SF4">
    <property type="entry name" value="TRIOKINASE_FMN CYCLASE"/>
    <property type="match status" value="1"/>
</dbReference>
<evidence type="ECO:0000256" key="14">
    <source>
        <dbReference type="ARBA" id="ARBA00048526"/>
    </source>
</evidence>
<evidence type="ECO:0000256" key="2">
    <source>
        <dbReference type="ARBA" id="ARBA00012110"/>
    </source>
</evidence>
<evidence type="ECO:0000259" key="16">
    <source>
        <dbReference type="PROSITE" id="PS50072"/>
    </source>
</evidence>
<keyword evidence="6" id="KW-0547">Nucleotide-binding</keyword>
<evidence type="ECO:0000256" key="6">
    <source>
        <dbReference type="ARBA" id="ARBA00022741"/>
    </source>
</evidence>
<feature type="domain" description="PPIase cyclophilin-type" evidence="16">
    <location>
        <begin position="713"/>
        <end position="831"/>
    </location>
</feature>
<dbReference type="Pfam" id="PF02734">
    <property type="entry name" value="Dak2"/>
    <property type="match status" value="1"/>
</dbReference>
<comment type="subunit">
    <text evidence="12">Homodimer. Interacts with IFIH1 (via the CARD domains), the interaction is inhibited by viral infection.</text>
</comment>
<comment type="function">
    <text evidence="11">Catalyzes both the phosphorylation of dihydroxyacetone and of glyceraldehyde, and the splitting of ribonucleoside diphosphate-X compounds among which FAD is the best substrate. Represses IFIH1-mediated cellular antiviral response.</text>
</comment>
<proteinExistence type="predicted"/>
<evidence type="ECO:0000256" key="3">
    <source>
        <dbReference type="ARBA" id="ARBA00012578"/>
    </source>
</evidence>
<dbReference type="InterPro" id="IPR004006">
    <property type="entry name" value="DhaK_dom"/>
</dbReference>
<evidence type="ECO:0000313" key="20">
    <source>
        <dbReference type="Proteomes" id="UP000250275"/>
    </source>
</evidence>
<evidence type="ECO:0000256" key="10">
    <source>
        <dbReference type="ARBA" id="ARBA00032426"/>
    </source>
</evidence>
<gene>
    <name evidence="19" type="ORF">WN48_01388</name>
</gene>
<dbReference type="Gene3D" id="2.40.100.10">
    <property type="entry name" value="Cyclophilin-like"/>
    <property type="match status" value="2"/>
</dbReference>
<dbReference type="SUPFAM" id="SSF50891">
    <property type="entry name" value="Cyclophilin-like"/>
    <property type="match status" value="1"/>
</dbReference>
<evidence type="ECO:0000259" key="18">
    <source>
        <dbReference type="PROSITE" id="PS51481"/>
    </source>
</evidence>
<dbReference type="PANTHER" id="PTHR28629">
    <property type="entry name" value="TRIOKINASE/FMN CYCLASE"/>
    <property type="match status" value="1"/>
</dbReference>
<dbReference type="SUPFAM" id="SSF101473">
    <property type="entry name" value="DhaL-like"/>
    <property type="match status" value="1"/>
</dbReference>
<dbReference type="EC" id="4.6.1.15" evidence="3"/>
<dbReference type="PROSITE" id="PS51480">
    <property type="entry name" value="DHAL"/>
    <property type="match status" value="1"/>
</dbReference>
<evidence type="ECO:0000256" key="7">
    <source>
        <dbReference type="ARBA" id="ARBA00022777"/>
    </source>
</evidence>
<dbReference type="EC" id="2.7.1.29" evidence="1"/>
<evidence type="ECO:0000256" key="13">
    <source>
        <dbReference type="ARBA" id="ARBA00047974"/>
    </source>
</evidence>
<comment type="catalytic activity">
    <reaction evidence="15">
        <text>dihydroxyacetone + ATP = dihydroxyacetone phosphate + ADP + H(+)</text>
        <dbReference type="Rhea" id="RHEA:15773"/>
        <dbReference type="ChEBI" id="CHEBI:15378"/>
        <dbReference type="ChEBI" id="CHEBI:16016"/>
        <dbReference type="ChEBI" id="CHEBI:30616"/>
        <dbReference type="ChEBI" id="CHEBI:57642"/>
        <dbReference type="ChEBI" id="CHEBI:456216"/>
        <dbReference type="EC" id="2.7.1.29"/>
    </reaction>
</comment>
<evidence type="ECO:0000256" key="5">
    <source>
        <dbReference type="ARBA" id="ARBA00022679"/>
    </source>
</evidence>
<dbReference type="InterPro" id="IPR029000">
    <property type="entry name" value="Cyclophilin-like_dom_sf"/>
</dbReference>
<dbReference type="GO" id="GO:0005524">
    <property type="term" value="F:ATP binding"/>
    <property type="evidence" value="ECO:0007669"/>
    <property type="project" value="UniProtKB-KW"/>
</dbReference>